<dbReference type="STRING" id="135826.KP77_23810"/>
<protein>
    <submittedName>
        <fullName evidence="1">Uncharacterized protein</fullName>
    </submittedName>
</protein>
<name>A0A0C2VEC1_9BACL</name>
<accession>A0A0C2VEC1</accession>
<dbReference type="AlphaFoldDB" id="A0A0C2VEC1"/>
<dbReference type="PATRIC" id="fig|135826.4.peg.2374"/>
<organism evidence="1 2">
    <name type="scientific">Jeotgalibacillus alimentarius</name>
    <dbReference type="NCBI Taxonomy" id="135826"/>
    <lineage>
        <taxon>Bacteria</taxon>
        <taxon>Bacillati</taxon>
        <taxon>Bacillota</taxon>
        <taxon>Bacilli</taxon>
        <taxon>Bacillales</taxon>
        <taxon>Caryophanaceae</taxon>
        <taxon>Jeotgalibacillus</taxon>
    </lineage>
</organism>
<dbReference type="Proteomes" id="UP000031950">
    <property type="component" value="Unassembled WGS sequence"/>
</dbReference>
<dbReference type="EMBL" id="JXRQ01000022">
    <property type="protein sequence ID" value="KIL47277.1"/>
    <property type="molecule type" value="Genomic_DNA"/>
</dbReference>
<sequence>MYAFFLKKAHVFISPPLNSVKTLVKVVKIFLLLSMLNPDVVLAQLVIAAEGGTTPAGEV</sequence>
<proteinExistence type="predicted"/>
<reference evidence="1 2" key="1">
    <citation type="submission" date="2015-01" db="EMBL/GenBank/DDBJ databases">
        <title>Genome sequence of Jeotgalibacillus alimentarius.</title>
        <authorList>
            <person name="Goh K.M."/>
            <person name="Chan K.-G."/>
            <person name="Yaakop A.S."/>
            <person name="Ee R."/>
            <person name="Gan H.M."/>
            <person name="Chan C.S."/>
        </authorList>
    </citation>
    <scope>NUCLEOTIDE SEQUENCE [LARGE SCALE GENOMIC DNA]</scope>
    <source>
        <strain evidence="1 2">YKJ-13</strain>
    </source>
</reference>
<comment type="caution">
    <text evidence="1">The sequence shown here is derived from an EMBL/GenBank/DDBJ whole genome shotgun (WGS) entry which is preliminary data.</text>
</comment>
<keyword evidence="2" id="KW-1185">Reference proteome</keyword>
<evidence type="ECO:0000313" key="2">
    <source>
        <dbReference type="Proteomes" id="UP000031950"/>
    </source>
</evidence>
<gene>
    <name evidence="1" type="ORF">KP77_23810</name>
</gene>
<evidence type="ECO:0000313" key="1">
    <source>
        <dbReference type="EMBL" id="KIL47277.1"/>
    </source>
</evidence>